<dbReference type="EMBL" id="JFKE01000004">
    <property type="protein sequence ID" value="KAJ55715.1"/>
    <property type="molecule type" value="Genomic_DNA"/>
</dbReference>
<dbReference type="STRING" id="1454373.ACMU_13595"/>
<keyword evidence="6 10" id="KW-0479">Metal-binding</keyword>
<evidence type="ECO:0000256" key="3">
    <source>
        <dbReference type="ARBA" id="ARBA00022490"/>
    </source>
</evidence>
<feature type="active site" description="Proton acceptor" evidence="10 12">
    <location>
        <position position="319"/>
    </location>
</feature>
<keyword evidence="4 10" id="KW-0816">Tricarboxylic acid cycle</keyword>
<reference evidence="18 19" key="1">
    <citation type="submission" date="2014-03" db="EMBL/GenBank/DDBJ databases">
        <title>Draft Genome Sequence of Actibacterium mucosum KCTC 23349, a Marine Alphaproteobacterium with Complex Ionic Requirements Isolated from Mediterranean Seawater at Malvarrosa Beach, Valencia, Spain.</title>
        <authorList>
            <person name="Arahal D.R."/>
            <person name="Shao Z."/>
            <person name="Lai Q."/>
            <person name="Pujalte M.J."/>
        </authorList>
    </citation>
    <scope>NUCLEOTIDE SEQUENCE [LARGE SCALE GENOMIC DNA]</scope>
    <source>
        <strain evidence="18 19">KCTC 23349</strain>
    </source>
</reference>
<feature type="binding site" evidence="10">
    <location>
        <position position="518"/>
    </location>
    <ligand>
        <name>acetyl-CoA</name>
        <dbReference type="ChEBI" id="CHEBI:57288"/>
    </ligand>
</feature>
<dbReference type="EC" id="2.3.3.9" evidence="10 11"/>
<dbReference type="Gene3D" id="1.20.1220.12">
    <property type="entry name" value="Malate synthase, domain III"/>
    <property type="match status" value="1"/>
</dbReference>
<dbReference type="Pfam" id="PF01274">
    <property type="entry name" value="MS_TIM-barrel"/>
    <property type="match status" value="1"/>
</dbReference>
<feature type="binding site" evidence="10">
    <location>
        <position position="293"/>
    </location>
    <ligand>
        <name>acetyl-CoA</name>
        <dbReference type="ChEBI" id="CHEBI:57288"/>
    </ligand>
</feature>
<feature type="domain" description="Malate synthase G alpha-beta insertion" evidence="16">
    <location>
        <begin position="157"/>
        <end position="192"/>
    </location>
</feature>
<feature type="binding site" evidence="10">
    <location>
        <position position="256"/>
    </location>
    <ligand>
        <name>acetyl-CoA</name>
        <dbReference type="ChEBI" id="CHEBI:57288"/>
    </ligand>
</feature>
<dbReference type="InterPro" id="IPR048355">
    <property type="entry name" value="MS_C"/>
</dbReference>
<dbReference type="GO" id="GO:0004474">
    <property type="term" value="F:malate synthase activity"/>
    <property type="evidence" value="ECO:0007669"/>
    <property type="project" value="UniProtKB-UniRule"/>
</dbReference>
<keyword evidence="2 10" id="KW-0329">Glyoxylate bypass</keyword>
<feature type="domain" description="Malate synthase N-terminal" evidence="15">
    <location>
        <begin position="17"/>
        <end position="73"/>
    </location>
</feature>
<evidence type="ECO:0000256" key="12">
    <source>
        <dbReference type="PIRSR" id="PIRSR601465-50"/>
    </source>
</evidence>
<dbReference type="PANTHER" id="PTHR42739">
    <property type="entry name" value="MALATE SYNTHASE G"/>
    <property type="match status" value="1"/>
</dbReference>
<feature type="binding site" evidence="10">
    <location>
        <position position="409"/>
    </location>
    <ligand>
        <name>glyoxylate</name>
        <dbReference type="ChEBI" id="CHEBI:36655"/>
    </ligand>
</feature>
<comment type="pathway">
    <text evidence="10 13">Carbohydrate metabolism; glyoxylate cycle; (S)-malate from isocitrate: step 2/2.</text>
</comment>
<feature type="binding site" evidence="10">
    <location>
        <position position="319"/>
    </location>
    <ligand>
        <name>glyoxylate</name>
        <dbReference type="ChEBI" id="CHEBI:36655"/>
    </ligand>
</feature>
<dbReference type="GO" id="GO:0006099">
    <property type="term" value="P:tricarboxylic acid cycle"/>
    <property type="evidence" value="ECO:0007669"/>
    <property type="project" value="UniProtKB-KW"/>
</dbReference>
<keyword evidence="18" id="KW-0012">Acyltransferase</keyword>
<evidence type="ECO:0000259" key="15">
    <source>
        <dbReference type="Pfam" id="PF20656"/>
    </source>
</evidence>
<evidence type="ECO:0000256" key="7">
    <source>
        <dbReference type="ARBA" id="ARBA00022842"/>
    </source>
</evidence>
<protein>
    <recommendedName>
        <fullName evidence="10 11">Malate synthase G</fullName>
        <ecNumber evidence="10 11">2.3.3.9</ecNumber>
    </recommendedName>
</protein>
<keyword evidence="8 10" id="KW-0558">Oxidation</keyword>
<comment type="function">
    <text evidence="10">Involved in the glycolate utilization. Catalyzes the condensation and subsequent hydrolysis of acetyl-coenzyme A (acetyl-CoA) and glyoxylate to form malate and CoA.</text>
</comment>
<dbReference type="RefSeq" id="WP_035259605.1">
    <property type="nucleotide sequence ID" value="NZ_JFKE01000004.1"/>
</dbReference>
<proteinExistence type="inferred from homology"/>
<dbReference type="AlphaFoldDB" id="A0A037ZGY1"/>
<dbReference type="GO" id="GO:0006097">
    <property type="term" value="P:glyoxylate cycle"/>
    <property type="evidence" value="ECO:0007669"/>
    <property type="project" value="UniProtKB-UniRule"/>
</dbReference>
<dbReference type="InterPro" id="IPR048357">
    <property type="entry name" value="MSG_insertion"/>
</dbReference>
<dbReference type="PANTHER" id="PTHR42739:SF1">
    <property type="entry name" value="MALATE SYNTHASE G"/>
    <property type="match status" value="1"/>
</dbReference>
<dbReference type="GO" id="GO:0005829">
    <property type="term" value="C:cytosol"/>
    <property type="evidence" value="ECO:0007669"/>
    <property type="project" value="TreeGrafter"/>
</dbReference>
<feature type="binding site" evidence="10">
    <location>
        <position position="118"/>
    </location>
    <ligand>
        <name>acetyl-CoA</name>
        <dbReference type="ChEBI" id="CHEBI:57288"/>
    </ligand>
</feature>
<evidence type="ECO:0000313" key="18">
    <source>
        <dbReference type="EMBL" id="KAJ55715.1"/>
    </source>
</evidence>
<accession>A0A037ZGY1</accession>
<dbReference type="Gene3D" id="3.20.20.360">
    <property type="entry name" value="Malate synthase, domain 3"/>
    <property type="match status" value="2"/>
</dbReference>
<comment type="subcellular location">
    <subcellularLocation>
        <location evidence="10 13">Cytoplasm</location>
    </subcellularLocation>
</comment>
<dbReference type="InterPro" id="IPR006253">
    <property type="entry name" value="Malate_synthG"/>
</dbReference>
<feature type="binding site" evidence="10">
    <location>
        <position position="409"/>
    </location>
    <ligand>
        <name>Mg(2+)</name>
        <dbReference type="ChEBI" id="CHEBI:18420"/>
    </ligand>
</feature>
<dbReference type="GO" id="GO:0000287">
    <property type="term" value="F:magnesium ion binding"/>
    <property type="evidence" value="ECO:0007669"/>
    <property type="project" value="TreeGrafter"/>
</dbReference>
<dbReference type="Pfam" id="PF20656">
    <property type="entry name" value="MS_N"/>
    <property type="match status" value="1"/>
</dbReference>
<evidence type="ECO:0000256" key="2">
    <source>
        <dbReference type="ARBA" id="ARBA00022435"/>
    </source>
</evidence>
<comment type="subunit">
    <text evidence="10">Monomer.</text>
</comment>
<feature type="binding site" evidence="10">
    <location>
        <begin position="434"/>
        <end position="437"/>
    </location>
    <ligand>
        <name>glyoxylate</name>
        <dbReference type="ChEBI" id="CHEBI:36655"/>
    </ligand>
</feature>
<evidence type="ECO:0000256" key="9">
    <source>
        <dbReference type="ARBA" id="ARBA00047918"/>
    </source>
</evidence>
<evidence type="ECO:0000256" key="1">
    <source>
        <dbReference type="ARBA" id="ARBA00001946"/>
    </source>
</evidence>
<dbReference type="OrthoDB" id="9762054at2"/>
<sequence>MTDRLDRDGLAVDAQLAEFVESRALPGTGVTPASFWNGFSTLVHELGPENRALLVKREAIQTQIDAWHQARQGQPFDANDYKAFLAEIGYLVPEGPDFAIETAATDPEFASTPGPQLVVPIMNARFALNAANARWGSLYDALYGTDAMGDLPAGIGYDAERGARVVAWAKAHLDAAVPLAAGSWTDVTDVAAATLADPAQRVGATEGGGEILFKKNGLHIRVVINADHPIGRDDPANIADVILESAVSTIMDCEDSVAAVDAADKVLAYANWLGLMQGTLTEKVTKGGNTFTRALNPDITFQTPTGDLTLKGRALMLVRNVGHLMTNPAILDRDGNEVGEGLMDAMITTLIAMHDLQRDGGNSVTGSVYVVKPKMHGPEEVAFADRIFTQVEAALGLPQYTVKLGIMDEERRTSANLKECIRAAKHRVAFINTGFLDRTGDEIHTSMEAGPMIPKGEMKAQPWIASYEDRNVDIGLACGLKGKAQIGKGMWAMPDMMADMLEAKIGHPQSGATCAWVPSPTAATLHATHYHHVDVLARQDELSAGGPRGTLDDLLTIPVAEPGRNWSDEELQREVENNAQGILGYVVRWVDQGVGCSKVPDINDVGLMEDRATCRISSQALANWLHHDVVSQPMVMAAMQKMAAVVDAQNAGDPAYRPMAPGFDGIAFQAACDLVFKGRVQPSGYTEPVLHARRLELKANS</sequence>
<organism evidence="18 19">
    <name type="scientific">Actibacterium mucosum KCTC 23349</name>
    <dbReference type="NCBI Taxonomy" id="1454373"/>
    <lineage>
        <taxon>Bacteria</taxon>
        <taxon>Pseudomonadati</taxon>
        <taxon>Pseudomonadota</taxon>
        <taxon>Alphaproteobacteria</taxon>
        <taxon>Rhodobacterales</taxon>
        <taxon>Roseobacteraceae</taxon>
        <taxon>Actibacterium</taxon>
    </lineage>
</organism>
<dbReference type="NCBIfam" id="NF002825">
    <property type="entry name" value="PRK02999.1"/>
    <property type="match status" value="1"/>
</dbReference>
<feature type="domain" description="Malate synthase C-terminal" evidence="17">
    <location>
        <begin position="570"/>
        <end position="661"/>
    </location>
</feature>
<evidence type="ECO:0000256" key="13">
    <source>
        <dbReference type="RuleBase" id="RU003572"/>
    </source>
</evidence>
<dbReference type="SUPFAM" id="SSF51645">
    <property type="entry name" value="Malate synthase G"/>
    <property type="match status" value="1"/>
</dbReference>
<evidence type="ECO:0000259" key="16">
    <source>
        <dbReference type="Pfam" id="PF20658"/>
    </source>
</evidence>
<keyword evidence="3 10" id="KW-0963">Cytoplasm</keyword>
<evidence type="ECO:0000259" key="17">
    <source>
        <dbReference type="Pfam" id="PF20659"/>
    </source>
</evidence>
<feature type="binding site" evidence="10">
    <location>
        <begin position="125"/>
        <end position="126"/>
    </location>
    <ligand>
        <name>acetyl-CoA</name>
        <dbReference type="ChEBI" id="CHEBI:57288"/>
    </ligand>
</feature>
<keyword evidence="7 10" id="KW-0460">Magnesium</keyword>
<evidence type="ECO:0000256" key="6">
    <source>
        <dbReference type="ARBA" id="ARBA00022723"/>
    </source>
</evidence>
<dbReference type="InterPro" id="IPR001465">
    <property type="entry name" value="Malate_synthase_TIM"/>
</dbReference>
<feature type="active site" description="Proton donor" evidence="10 12">
    <location>
        <position position="610"/>
    </location>
</feature>
<evidence type="ECO:0000313" key="19">
    <source>
        <dbReference type="Proteomes" id="UP000026249"/>
    </source>
</evidence>
<gene>
    <name evidence="10" type="primary">glcB</name>
    <name evidence="18" type="ORF">ACMU_13595</name>
</gene>
<dbReference type="InterPro" id="IPR046363">
    <property type="entry name" value="MS_N_TIM-barrel_dom"/>
</dbReference>
<dbReference type="GO" id="GO:0009436">
    <property type="term" value="P:glyoxylate catabolic process"/>
    <property type="evidence" value="ECO:0007669"/>
    <property type="project" value="TreeGrafter"/>
</dbReference>
<name>A0A037ZGY1_9RHOB</name>
<dbReference type="InterPro" id="IPR048356">
    <property type="entry name" value="MS_N"/>
</dbReference>
<comment type="caution">
    <text evidence="18">The sequence shown here is derived from an EMBL/GenBank/DDBJ whole genome shotgun (WGS) entry which is preliminary data.</text>
</comment>
<dbReference type="Pfam" id="PF20658">
    <property type="entry name" value="MSG_insertion"/>
    <property type="match status" value="1"/>
</dbReference>
<comment type="caution">
    <text evidence="10">Lacks conserved residue(s) required for the propagation of feature annotation.</text>
</comment>
<comment type="similarity">
    <text evidence="10 13">Belongs to the malate synthase family. GlcB subfamily.</text>
</comment>
<keyword evidence="5 10" id="KW-0808">Transferase</keyword>
<comment type="cofactor">
    <cofactor evidence="1 10">
        <name>Mg(2+)</name>
        <dbReference type="ChEBI" id="CHEBI:18420"/>
    </cofactor>
</comment>
<evidence type="ECO:0000256" key="10">
    <source>
        <dbReference type="HAMAP-Rule" id="MF_00641"/>
    </source>
</evidence>
<dbReference type="InterPro" id="IPR044856">
    <property type="entry name" value="Malate_synth_C_sf"/>
</dbReference>
<feature type="binding site" evidence="10">
    <location>
        <position position="437"/>
    </location>
    <ligand>
        <name>Mg(2+)</name>
        <dbReference type="ChEBI" id="CHEBI:18420"/>
    </ligand>
</feature>
<evidence type="ECO:0000256" key="5">
    <source>
        <dbReference type="ARBA" id="ARBA00022679"/>
    </source>
</evidence>
<dbReference type="NCBIfam" id="TIGR01345">
    <property type="entry name" value="malate_syn_G"/>
    <property type="match status" value="1"/>
</dbReference>
<feature type="modified residue" description="Cysteine sulfenic acid (-SOH)" evidence="10">
    <location>
        <position position="596"/>
    </location>
</feature>
<feature type="domain" description="Malate synthase TIM barrel" evidence="14">
    <location>
        <begin position="316"/>
        <end position="556"/>
    </location>
</feature>
<evidence type="ECO:0000256" key="8">
    <source>
        <dbReference type="ARBA" id="ARBA00023097"/>
    </source>
</evidence>
<evidence type="ECO:0000256" key="11">
    <source>
        <dbReference type="NCBIfam" id="TIGR01345"/>
    </source>
</evidence>
<dbReference type="HAMAP" id="MF_00641">
    <property type="entry name" value="Malate_synth_G"/>
    <property type="match status" value="1"/>
</dbReference>
<dbReference type="UniPathway" id="UPA00703">
    <property type="reaction ID" value="UER00720"/>
</dbReference>
<comment type="catalytic activity">
    <reaction evidence="9 10 13">
        <text>glyoxylate + acetyl-CoA + H2O = (S)-malate + CoA + H(+)</text>
        <dbReference type="Rhea" id="RHEA:18181"/>
        <dbReference type="ChEBI" id="CHEBI:15377"/>
        <dbReference type="ChEBI" id="CHEBI:15378"/>
        <dbReference type="ChEBI" id="CHEBI:15589"/>
        <dbReference type="ChEBI" id="CHEBI:36655"/>
        <dbReference type="ChEBI" id="CHEBI:57287"/>
        <dbReference type="ChEBI" id="CHEBI:57288"/>
        <dbReference type="EC" id="2.3.3.9"/>
    </reaction>
</comment>
<keyword evidence="19" id="KW-1185">Reference proteome</keyword>
<dbReference type="Proteomes" id="UP000026249">
    <property type="component" value="Unassembled WGS sequence"/>
</dbReference>
<dbReference type="Pfam" id="PF20659">
    <property type="entry name" value="MS_C"/>
    <property type="match status" value="1"/>
</dbReference>
<evidence type="ECO:0000259" key="14">
    <source>
        <dbReference type="Pfam" id="PF01274"/>
    </source>
</evidence>
<dbReference type="InterPro" id="IPR011076">
    <property type="entry name" value="Malate_synth_sf"/>
</dbReference>
<evidence type="ECO:0000256" key="4">
    <source>
        <dbReference type="ARBA" id="ARBA00022532"/>
    </source>
</evidence>